<protein>
    <submittedName>
        <fullName evidence="2">GNAT family N-acetyltransferase</fullName>
        <ecNumber evidence="2">2.3.1.-</ecNumber>
    </submittedName>
</protein>
<sequence length="149" mass="17359">MQCLFRETVLAVNRQHYTAEEVADWASCGDDPRHWEELFARQHYFVAENPEAEMTGFASIDETGYMHALFVHREWQRCGVASALYETVERFAREAGAGRITSEVSETARGFFERQGFRVDGKQRQQANRLWLTNYKMSKRLDCPESVVR</sequence>
<organism evidence="2 3">
    <name type="scientific">Candidatus Alistipes intestinigallinarum</name>
    <dbReference type="NCBI Taxonomy" id="2838440"/>
    <lineage>
        <taxon>Bacteria</taxon>
        <taxon>Pseudomonadati</taxon>
        <taxon>Bacteroidota</taxon>
        <taxon>Bacteroidia</taxon>
        <taxon>Bacteroidales</taxon>
        <taxon>Rikenellaceae</taxon>
        <taxon>Alistipes</taxon>
    </lineage>
</organism>
<keyword evidence="2" id="KW-0808">Transferase</keyword>
<dbReference type="PROSITE" id="PS51186">
    <property type="entry name" value="GNAT"/>
    <property type="match status" value="1"/>
</dbReference>
<dbReference type="InterPro" id="IPR052564">
    <property type="entry name" value="N-acetyltrans/Recomb-assoc"/>
</dbReference>
<evidence type="ECO:0000313" key="3">
    <source>
        <dbReference type="Proteomes" id="UP000886844"/>
    </source>
</evidence>
<dbReference type="InterPro" id="IPR016181">
    <property type="entry name" value="Acyl_CoA_acyltransferase"/>
</dbReference>
<dbReference type="PANTHER" id="PTHR43451">
    <property type="entry name" value="ACETYLTRANSFERASE (GNAT) FAMILY PROTEIN"/>
    <property type="match status" value="1"/>
</dbReference>
<dbReference type="InterPro" id="IPR000182">
    <property type="entry name" value="GNAT_dom"/>
</dbReference>
<dbReference type="EMBL" id="DXDA01000064">
    <property type="protein sequence ID" value="HIY69390.1"/>
    <property type="molecule type" value="Genomic_DNA"/>
</dbReference>
<name>A0A9D1Z2A5_9BACT</name>
<feature type="domain" description="N-acetyltransferase" evidence="1">
    <location>
        <begin position="1"/>
        <end position="142"/>
    </location>
</feature>
<dbReference type="EC" id="2.3.1.-" evidence="2"/>
<gene>
    <name evidence="2" type="ORF">H9828_08235</name>
</gene>
<reference evidence="2" key="2">
    <citation type="submission" date="2021-04" db="EMBL/GenBank/DDBJ databases">
        <authorList>
            <person name="Gilroy R."/>
        </authorList>
    </citation>
    <scope>NUCLEOTIDE SEQUENCE</scope>
    <source>
        <strain evidence="2">5134</strain>
    </source>
</reference>
<dbReference type="GO" id="GO:0016747">
    <property type="term" value="F:acyltransferase activity, transferring groups other than amino-acyl groups"/>
    <property type="evidence" value="ECO:0007669"/>
    <property type="project" value="InterPro"/>
</dbReference>
<proteinExistence type="predicted"/>
<dbReference type="Gene3D" id="3.40.630.30">
    <property type="match status" value="1"/>
</dbReference>
<reference evidence="2" key="1">
    <citation type="journal article" date="2021" name="PeerJ">
        <title>Extensive microbial diversity within the chicken gut microbiome revealed by metagenomics and culture.</title>
        <authorList>
            <person name="Gilroy R."/>
            <person name="Ravi A."/>
            <person name="Getino M."/>
            <person name="Pursley I."/>
            <person name="Horton D.L."/>
            <person name="Alikhan N.F."/>
            <person name="Baker D."/>
            <person name="Gharbi K."/>
            <person name="Hall N."/>
            <person name="Watson M."/>
            <person name="Adriaenssens E.M."/>
            <person name="Foster-Nyarko E."/>
            <person name="Jarju S."/>
            <person name="Secka A."/>
            <person name="Antonio M."/>
            <person name="Oren A."/>
            <person name="Chaudhuri R.R."/>
            <person name="La Ragione R."/>
            <person name="Hildebrand F."/>
            <person name="Pallen M.J."/>
        </authorList>
    </citation>
    <scope>NUCLEOTIDE SEQUENCE</scope>
    <source>
        <strain evidence="2">5134</strain>
    </source>
</reference>
<dbReference type="Proteomes" id="UP000886844">
    <property type="component" value="Unassembled WGS sequence"/>
</dbReference>
<dbReference type="PANTHER" id="PTHR43451:SF1">
    <property type="entry name" value="ACETYLTRANSFERASE"/>
    <property type="match status" value="1"/>
</dbReference>
<dbReference type="AlphaFoldDB" id="A0A9D1Z2A5"/>
<accession>A0A9D1Z2A5</accession>
<comment type="caution">
    <text evidence="2">The sequence shown here is derived from an EMBL/GenBank/DDBJ whole genome shotgun (WGS) entry which is preliminary data.</text>
</comment>
<dbReference type="CDD" id="cd04301">
    <property type="entry name" value="NAT_SF"/>
    <property type="match status" value="1"/>
</dbReference>
<evidence type="ECO:0000259" key="1">
    <source>
        <dbReference type="PROSITE" id="PS51186"/>
    </source>
</evidence>
<evidence type="ECO:0000313" key="2">
    <source>
        <dbReference type="EMBL" id="HIY69390.1"/>
    </source>
</evidence>
<dbReference type="Pfam" id="PF13673">
    <property type="entry name" value="Acetyltransf_10"/>
    <property type="match status" value="1"/>
</dbReference>
<keyword evidence="2" id="KW-0012">Acyltransferase</keyword>
<dbReference type="SUPFAM" id="SSF55729">
    <property type="entry name" value="Acyl-CoA N-acyltransferases (Nat)"/>
    <property type="match status" value="1"/>
</dbReference>